<gene>
    <name evidence="1" type="ORF">ERS852480_05317</name>
</gene>
<sequence length="47" mass="5678">MQDMFKKNDDILKKPYYMIDFLPQRVSETAKGHFFDTTYLTVKNVMK</sequence>
<organism evidence="1 2">
    <name type="scientific">Enterocloster clostridioformis</name>
    <dbReference type="NCBI Taxonomy" id="1531"/>
    <lineage>
        <taxon>Bacteria</taxon>
        <taxon>Bacillati</taxon>
        <taxon>Bacillota</taxon>
        <taxon>Clostridia</taxon>
        <taxon>Lachnospirales</taxon>
        <taxon>Lachnospiraceae</taxon>
        <taxon>Enterocloster</taxon>
    </lineage>
</organism>
<dbReference type="AlphaFoldDB" id="A0A174UYR9"/>
<reference evidence="1 2" key="1">
    <citation type="submission" date="2015-09" db="EMBL/GenBank/DDBJ databases">
        <authorList>
            <consortium name="Pathogen Informatics"/>
        </authorList>
    </citation>
    <scope>NUCLEOTIDE SEQUENCE [LARGE SCALE GENOMIC DNA]</scope>
    <source>
        <strain evidence="1 2">2789STDY5834865</strain>
    </source>
</reference>
<dbReference type="Proteomes" id="UP000095512">
    <property type="component" value="Unassembled WGS sequence"/>
</dbReference>
<dbReference type="EMBL" id="CZAB01000147">
    <property type="protein sequence ID" value="CUQ27633.1"/>
    <property type="molecule type" value="Genomic_DNA"/>
</dbReference>
<evidence type="ECO:0000313" key="2">
    <source>
        <dbReference type="Proteomes" id="UP000095512"/>
    </source>
</evidence>
<protein>
    <submittedName>
        <fullName evidence="1">Uncharacterized protein</fullName>
    </submittedName>
</protein>
<evidence type="ECO:0000313" key="1">
    <source>
        <dbReference type="EMBL" id="CUQ27633.1"/>
    </source>
</evidence>
<dbReference type="RefSeq" id="WP_022203485.1">
    <property type="nucleotide sequence ID" value="NZ_JADMWI010000023.1"/>
</dbReference>
<accession>A0A174UYR9</accession>
<name>A0A174UYR9_9FIRM</name>
<proteinExistence type="predicted"/>